<dbReference type="EMBL" id="AP012338">
    <property type="protein sequence ID" value="BAM04828.1"/>
    <property type="molecule type" value="Genomic_DNA"/>
</dbReference>
<evidence type="ECO:0000256" key="14">
    <source>
        <dbReference type="PIRSR" id="PIRSR001336-50"/>
    </source>
</evidence>
<feature type="domain" description="Arginine decarboxylase helical bundle" evidence="18">
    <location>
        <begin position="407"/>
        <end position="475"/>
    </location>
</feature>
<evidence type="ECO:0000256" key="15">
    <source>
        <dbReference type="PIRSR" id="PIRSR600183-50"/>
    </source>
</evidence>
<evidence type="ECO:0000256" key="6">
    <source>
        <dbReference type="ARBA" id="ARBA00022723"/>
    </source>
</evidence>
<keyword evidence="8" id="KW-0460">Magnesium</keyword>
<organism evidence="20 21">
    <name type="scientific">Phycisphaera mikurensis (strain NBRC 102666 / KCTC 22515 / FYK2301M01)</name>
    <dbReference type="NCBI Taxonomy" id="1142394"/>
    <lineage>
        <taxon>Bacteria</taxon>
        <taxon>Pseudomonadati</taxon>
        <taxon>Planctomycetota</taxon>
        <taxon>Phycisphaerae</taxon>
        <taxon>Phycisphaerales</taxon>
        <taxon>Phycisphaeraceae</taxon>
        <taxon>Phycisphaera</taxon>
    </lineage>
</organism>
<evidence type="ECO:0000256" key="8">
    <source>
        <dbReference type="ARBA" id="ARBA00022842"/>
    </source>
</evidence>
<dbReference type="SUPFAM" id="SSF50621">
    <property type="entry name" value="Alanine racemase C-terminal domain-like"/>
    <property type="match status" value="1"/>
</dbReference>
<dbReference type="AlphaFoldDB" id="I0IHU0"/>
<dbReference type="InterPro" id="IPR002985">
    <property type="entry name" value="Arg_decrbxlase"/>
</dbReference>
<name>I0IHU0_PHYMF</name>
<dbReference type="OrthoDB" id="9802658at2"/>
<comment type="cofactor">
    <cofactor evidence="2">
        <name>Mg(2+)</name>
        <dbReference type="ChEBI" id="CHEBI:18420"/>
    </cofactor>
</comment>
<dbReference type="InterPro" id="IPR029066">
    <property type="entry name" value="PLP-binding_barrel"/>
</dbReference>
<evidence type="ECO:0000256" key="3">
    <source>
        <dbReference type="ARBA" id="ARBA00002257"/>
    </source>
</evidence>
<evidence type="ECO:0000256" key="7">
    <source>
        <dbReference type="ARBA" id="ARBA00022793"/>
    </source>
</evidence>
<dbReference type="PANTHER" id="PTHR43295">
    <property type="entry name" value="ARGININE DECARBOXYLASE"/>
    <property type="match status" value="1"/>
</dbReference>
<dbReference type="InterPro" id="IPR009006">
    <property type="entry name" value="Ala_racemase/Decarboxylase_C"/>
</dbReference>
<dbReference type="HOGENOM" id="CLU_027243_1_0_0"/>
<dbReference type="InterPro" id="IPR022644">
    <property type="entry name" value="De-COase2_N"/>
</dbReference>
<sequence length="678" mass="72834">MTANSAAEPATAPAAASPARGSWSPADSARLYGVERWGGGYFHVSAGGNATVSPNRDPAIGVDLPALVAQLRTRGVRTPMLLRFPGILDDRLATIAGAFDAAIAEMNYAGRYRGVYPIKVNQQRHVVEELLEAGRKHGFGLEAGSKPELLAVLALLDEREEEPGNEPLIVCNGFKDARYIEGVVLANKLGRTVIPVVEKADELPLIIRMAQEHDVRPPIGIRVKLASAGAGRWAGSGGERAKFGLFVSEVIEAVERLEAHGMLDCLQLVHFHLGSQLTDMRAFKAAVVEAARVYTELSRMGAGLRFLDVGGGMGVDYDGTGESEPADLGGHGQSGGVNYTLQEYANNVVWHVKEVCGEAGVPVPTLITEAGRAMVAHSTVLVMDVTGVSGVERFRPPQKPADLAAVPAPVRTLWGTLDDLETGHNLRECLHDAQVAREQVLSLFTLGHCTLADRAAAERLFYAVVARIRARAQADLDAGRTDRLPEEIAELGSLVHATYFCNGSIFQSLPDAWAIGQRFPVMPLQRLGEKPTRLGALADITCDSDGKLDAFIPSAAEPGKVRQALELHDLEPGDDYLLGVFLVGAYQETLGDLHNLFGDVNAVHVEVDATGRARIDEIVLGDTVAEVLGYVQYRPEELSRRFGKSVEAAAADGRLTGEEAATLRRFYEEGLAGYTYLT</sequence>
<dbReference type="Pfam" id="PF02784">
    <property type="entry name" value="Orn_Arg_deC_N"/>
    <property type="match status" value="1"/>
</dbReference>
<dbReference type="Gene3D" id="3.20.20.10">
    <property type="entry name" value="Alanine racemase"/>
    <property type="match status" value="1"/>
</dbReference>
<keyword evidence="10" id="KW-0745">Spermidine biosynthesis</keyword>
<dbReference type="GO" id="GO:0008792">
    <property type="term" value="F:arginine decarboxylase activity"/>
    <property type="evidence" value="ECO:0007669"/>
    <property type="project" value="UniProtKB-UniRule"/>
</dbReference>
<evidence type="ECO:0000256" key="1">
    <source>
        <dbReference type="ARBA" id="ARBA00001933"/>
    </source>
</evidence>
<keyword evidence="21" id="KW-1185">Reference proteome</keyword>
<dbReference type="RefSeq" id="WP_014438041.1">
    <property type="nucleotide sequence ID" value="NC_017080.1"/>
</dbReference>
<dbReference type="EC" id="4.1.1.19" evidence="5 13"/>
<dbReference type="GO" id="GO:0006527">
    <property type="term" value="P:L-arginine catabolic process"/>
    <property type="evidence" value="ECO:0007669"/>
    <property type="project" value="InterPro"/>
</dbReference>
<comment type="cofactor">
    <cofactor evidence="1 14">
        <name>pyridoxal 5'-phosphate</name>
        <dbReference type="ChEBI" id="CHEBI:597326"/>
    </cofactor>
</comment>
<dbReference type="InterPro" id="IPR040634">
    <property type="entry name" value="Arg_decarb_HB"/>
</dbReference>
<evidence type="ECO:0000259" key="18">
    <source>
        <dbReference type="Pfam" id="PF17810"/>
    </source>
</evidence>
<feature type="domain" description="Arginine decarboxylase C-terminal helical" evidence="19">
    <location>
        <begin position="624"/>
        <end position="677"/>
    </location>
</feature>
<dbReference type="Proteomes" id="UP000007881">
    <property type="component" value="Chromosome"/>
</dbReference>
<keyword evidence="7" id="KW-0210">Decarboxylase</keyword>
<keyword evidence="6" id="KW-0479">Metal-binding</keyword>
<dbReference type="NCBIfam" id="TIGR01273">
    <property type="entry name" value="speA"/>
    <property type="match status" value="1"/>
</dbReference>
<dbReference type="Pfam" id="PF17944">
    <property type="entry name" value="Arg_decarbox_C"/>
    <property type="match status" value="1"/>
</dbReference>
<reference evidence="20 21" key="1">
    <citation type="submission" date="2012-02" db="EMBL/GenBank/DDBJ databases">
        <title>Complete genome sequence of Phycisphaera mikurensis NBRC 102666.</title>
        <authorList>
            <person name="Ankai A."/>
            <person name="Hosoyama A."/>
            <person name="Terui Y."/>
            <person name="Sekine M."/>
            <person name="Fukai R."/>
            <person name="Kato Y."/>
            <person name="Nakamura S."/>
            <person name="Yamada-Narita S."/>
            <person name="Kawakoshi A."/>
            <person name="Fukunaga Y."/>
            <person name="Yamazaki S."/>
            <person name="Fujita N."/>
        </authorList>
    </citation>
    <scope>NUCLEOTIDE SEQUENCE [LARGE SCALE GENOMIC DNA]</scope>
    <source>
        <strain evidence="21">NBRC 102666 / KCTC 22515 / FYK2301M01</strain>
    </source>
</reference>
<evidence type="ECO:0000259" key="19">
    <source>
        <dbReference type="Pfam" id="PF17944"/>
    </source>
</evidence>
<comment type="function">
    <text evidence="3">Catalyzes the biosynthesis of agmatine from arginine.</text>
</comment>
<keyword evidence="12 20" id="KW-0456">Lyase</keyword>
<keyword evidence="11" id="KW-0620">Polyamine biosynthesis</keyword>
<evidence type="ECO:0000256" key="5">
    <source>
        <dbReference type="ARBA" id="ARBA00012426"/>
    </source>
</evidence>
<accession>I0IHU0</accession>
<evidence type="ECO:0000256" key="4">
    <source>
        <dbReference type="ARBA" id="ARBA00008357"/>
    </source>
</evidence>
<dbReference type="Gene3D" id="2.40.37.10">
    <property type="entry name" value="Lyase, Ornithine Decarboxylase, Chain A, domain 1"/>
    <property type="match status" value="1"/>
</dbReference>
<dbReference type="PATRIC" id="fig|1142394.8.peg.2760"/>
<dbReference type="InterPro" id="IPR022657">
    <property type="entry name" value="De-COase2_CS"/>
</dbReference>
<dbReference type="GO" id="GO:0008295">
    <property type="term" value="P:spermidine biosynthetic process"/>
    <property type="evidence" value="ECO:0007669"/>
    <property type="project" value="UniProtKB-UniRule"/>
</dbReference>
<evidence type="ECO:0000259" key="17">
    <source>
        <dbReference type="Pfam" id="PF02784"/>
    </source>
</evidence>
<dbReference type="GO" id="GO:0046872">
    <property type="term" value="F:metal ion binding"/>
    <property type="evidence" value="ECO:0007669"/>
    <property type="project" value="UniProtKB-KW"/>
</dbReference>
<dbReference type="InterPro" id="IPR041128">
    <property type="entry name" value="Arg_decarbox_C"/>
</dbReference>
<dbReference type="Gene3D" id="1.10.287.3440">
    <property type="match status" value="1"/>
</dbReference>
<evidence type="ECO:0000256" key="10">
    <source>
        <dbReference type="ARBA" id="ARBA00023066"/>
    </source>
</evidence>
<dbReference type="eggNOG" id="COG1166">
    <property type="taxonomic scope" value="Bacteria"/>
</dbReference>
<feature type="region of interest" description="Disordered" evidence="16">
    <location>
        <begin position="1"/>
        <end position="24"/>
    </location>
</feature>
<evidence type="ECO:0000256" key="11">
    <source>
        <dbReference type="ARBA" id="ARBA00023115"/>
    </source>
</evidence>
<gene>
    <name evidence="20" type="primary">speA</name>
    <name evidence="20" type="ordered locus">PSMK_26690</name>
</gene>
<evidence type="ECO:0000256" key="9">
    <source>
        <dbReference type="ARBA" id="ARBA00022898"/>
    </source>
</evidence>
<evidence type="ECO:0000313" key="20">
    <source>
        <dbReference type="EMBL" id="BAM04828.1"/>
    </source>
</evidence>
<dbReference type="PANTHER" id="PTHR43295:SF9">
    <property type="entry name" value="BIOSYNTHETIC ARGININE DECARBOXYLASE"/>
    <property type="match status" value="1"/>
</dbReference>
<dbReference type="PROSITE" id="PS00879">
    <property type="entry name" value="ODR_DC_2_2"/>
    <property type="match status" value="1"/>
</dbReference>
<comment type="similarity">
    <text evidence="4">Belongs to the Orn/Lys/Arg decarboxylase class-II family. SpeA subfamily.</text>
</comment>
<dbReference type="Pfam" id="PF17810">
    <property type="entry name" value="Arg_decarb_HB"/>
    <property type="match status" value="1"/>
</dbReference>
<proteinExistence type="inferred from homology"/>
<protein>
    <recommendedName>
        <fullName evidence="5 13">Arginine decarboxylase</fullName>
        <ecNumber evidence="5 13">4.1.1.19</ecNumber>
    </recommendedName>
</protein>
<dbReference type="PRINTS" id="PR01179">
    <property type="entry name" value="ODADCRBXLASE"/>
</dbReference>
<dbReference type="Gene3D" id="1.20.58.930">
    <property type="match status" value="1"/>
</dbReference>
<dbReference type="SUPFAM" id="SSF51419">
    <property type="entry name" value="PLP-binding barrel"/>
    <property type="match status" value="1"/>
</dbReference>
<feature type="active site" description="Proton donor" evidence="15">
    <location>
        <position position="542"/>
    </location>
</feature>
<dbReference type="NCBIfam" id="NF003763">
    <property type="entry name" value="PRK05354.1"/>
    <property type="match status" value="1"/>
</dbReference>
<dbReference type="PRINTS" id="PR01180">
    <property type="entry name" value="ARGDCRBXLASE"/>
</dbReference>
<dbReference type="PIRSF" id="PIRSF001336">
    <property type="entry name" value="Arg_decrbxlase"/>
    <property type="match status" value="1"/>
</dbReference>
<keyword evidence="9 14" id="KW-0663">Pyridoxal phosphate</keyword>
<dbReference type="InterPro" id="IPR022653">
    <property type="entry name" value="De-COase2_pyr-phos_BS"/>
</dbReference>
<dbReference type="CDD" id="cd06830">
    <property type="entry name" value="PLPDE_III_ADC"/>
    <property type="match status" value="1"/>
</dbReference>
<feature type="domain" description="Orn/DAP/Arg decarboxylase 2 N-terminal" evidence="17">
    <location>
        <begin position="106"/>
        <end position="376"/>
    </location>
</feature>
<evidence type="ECO:0000256" key="2">
    <source>
        <dbReference type="ARBA" id="ARBA00001946"/>
    </source>
</evidence>
<evidence type="ECO:0000256" key="16">
    <source>
        <dbReference type="SAM" id="MobiDB-lite"/>
    </source>
</evidence>
<dbReference type="InterPro" id="IPR000183">
    <property type="entry name" value="Orn/DAP/Arg_de-COase"/>
</dbReference>
<dbReference type="PROSITE" id="PS00878">
    <property type="entry name" value="ODR_DC_2_1"/>
    <property type="match status" value="1"/>
</dbReference>
<evidence type="ECO:0000313" key="21">
    <source>
        <dbReference type="Proteomes" id="UP000007881"/>
    </source>
</evidence>
<dbReference type="STRING" id="1142394.PSMK_26690"/>
<evidence type="ECO:0000256" key="13">
    <source>
        <dbReference type="NCBIfam" id="TIGR01273"/>
    </source>
</evidence>
<dbReference type="KEGG" id="phm:PSMK_26690"/>
<evidence type="ECO:0000256" key="12">
    <source>
        <dbReference type="ARBA" id="ARBA00023239"/>
    </source>
</evidence>
<feature type="modified residue" description="N6-(pyridoxal phosphate)lysine" evidence="14">
    <location>
        <position position="119"/>
    </location>
</feature>